<name>A0A327KX08_9BRAD</name>
<protein>
    <recommendedName>
        <fullName evidence="5">Plasmid stabilization protein</fullName>
    </recommendedName>
</protein>
<dbReference type="Gene3D" id="3.30.2310.20">
    <property type="entry name" value="RelE-like"/>
    <property type="match status" value="1"/>
</dbReference>
<dbReference type="Pfam" id="PF05016">
    <property type="entry name" value="ParE_toxin"/>
    <property type="match status" value="1"/>
</dbReference>
<dbReference type="AlphaFoldDB" id="A0A327KX08"/>
<dbReference type="InterPro" id="IPR051803">
    <property type="entry name" value="TA_system_RelE-like_toxin"/>
</dbReference>
<dbReference type="InterPro" id="IPR035093">
    <property type="entry name" value="RelE/ParE_toxin_dom_sf"/>
</dbReference>
<organism evidence="3 4">
    <name type="scientific">Rhodoplanes roseus</name>
    <dbReference type="NCBI Taxonomy" id="29409"/>
    <lineage>
        <taxon>Bacteria</taxon>
        <taxon>Pseudomonadati</taxon>
        <taxon>Pseudomonadota</taxon>
        <taxon>Alphaproteobacteria</taxon>
        <taxon>Hyphomicrobiales</taxon>
        <taxon>Nitrobacteraceae</taxon>
        <taxon>Rhodoplanes</taxon>
    </lineage>
</organism>
<dbReference type="OrthoDB" id="8369899at2"/>
<comment type="caution">
    <text evidence="3">The sequence shown here is derived from an EMBL/GenBank/DDBJ whole genome shotgun (WGS) entry which is preliminary data.</text>
</comment>
<evidence type="ECO:0000256" key="1">
    <source>
        <dbReference type="ARBA" id="ARBA00006226"/>
    </source>
</evidence>
<evidence type="ECO:0000313" key="3">
    <source>
        <dbReference type="EMBL" id="RAI43349.1"/>
    </source>
</evidence>
<evidence type="ECO:0008006" key="5">
    <source>
        <dbReference type="Google" id="ProtNLM"/>
    </source>
</evidence>
<keyword evidence="4" id="KW-1185">Reference proteome</keyword>
<evidence type="ECO:0000256" key="2">
    <source>
        <dbReference type="ARBA" id="ARBA00022649"/>
    </source>
</evidence>
<dbReference type="RefSeq" id="WP_111419793.1">
    <property type="nucleotide sequence ID" value="NZ_NPEX01000093.1"/>
</dbReference>
<comment type="similarity">
    <text evidence="1">Belongs to the RelE toxin family.</text>
</comment>
<gene>
    <name evidence="3" type="ORF">CH341_14810</name>
</gene>
<keyword evidence="2" id="KW-1277">Toxin-antitoxin system</keyword>
<reference evidence="3 4" key="1">
    <citation type="submission" date="2017-07" db="EMBL/GenBank/DDBJ databases">
        <title>Draft Genome Sequences of Select Purple Nonsulfur Bacteria.</title>
        <authorList>
            <person name="Lasarre B."/>
            <person name="Mckinlay J.B."/>
        </authorList>
    </citation>
    <scope>NUCLEOTIDE SEQUENCE [LARGE SCALE GENOMIC DNA]</scope>
    <source>
        <strain evidence="3 4">DSM 5909</strain>
    </source>
</reference>
<dbReference type="InterPro" id="IPR007712">
    <property type="entry name" value="RelE/ParE_toxin"/>
</dbReference>
<evidence type="ECO:0000313" key="4">
    <source>
        <dbReference type="Proteomes" id="UP000249130"/>
    </source>
</evidence>
<dbReference type="PANTHER" id="PTHR33755">
    <property type="entry name" value="TOXIN PARE1-RELATED"/>
    <property type="match status" value="1"/>
</dbReference>
<dbReference type="Proteomes" id="UP000249130">
    <property type="component" value="Unassembled WGS sequence"/>
</dbReference>
<dbReference type="EMBL" id="NPEX01000093">
    <property type="protein sequence ID" value="RAI43349.1"/>
    <property type="molecule type" value="Genomic_DNA"/>
</dbReference>
<accession>A0A327KX08</accession>
<sequence length="103" mass="11509">MASGRPKLLWSPEAERDLGDVYDHVAAAGSPKAATHVLISIDQACRRLIDYPHKGPSREELAPDLRSIVVHPYVIFYRPTDIAIEIVRVLHGRRDIDAIFGEP</sequence>
<proteinExistence type="inferred from homology"/>